<feature type="compositionally biased region" description="Basic and acidic residues" evidence="1">
    <location>
        <begin position="28"/>
        <end position="50"/>
    </location>
</feature>
<feature type="region of interest" description="Disordered" evidence="1">
    <location>
        <begin position="731"/>
        <end position="845"/>
    </location>
</feature>
<feature type="compositionally biased region" description="Basic and acidic residues" evidence="1">
    <location>
        <begin position="477"/>
        <end position="490"/>
    </location>
</feature>
<feature type="compositionally biased region" description="Basic residues" evidence="1">
    <location>
        <begin position="775"/>
        <end position="790"/>
    </location>
</feature>
<protein>
    <recommendedName>
        <fullName evidence="2">XS domain-containing protein</fullName>
    </recommendedName>
</protein>
<comment type="caution">
    <text evidence="3">The sequence shown here is derived from an EMBL/GenBank/DDBJ whole genome shotgun (WGS) entry which is preliminary data.</text>
</comment>
<name>A0A5J9WTS6_9POAL</name>
<dbReference type="AlphaFoldDB" id="A0A5J9WTS6"/>
<feature type="domain" description="XS" evidence="2">
    <location>
        <begin position="955"/>
        <end position="1076"/>
    </location>
</feature>
<feature type="non-terminal residue" evidence="3">
    <location>
        <position position="1"/>
    </location>
</feature>
<dbReference type="PANTHER" id="PTHR46619">
    <property type="entry name" value="RNA RECOGNITION MOTIF XS DOMAIN PROTEIN-RELATED"/>
    <property type="match status" value="1"/>
</dbReference>
<dbReference type="Gramene" id="TVU51235">
    <property type="protein sequence ID" value="TVU51235"/>
    <property type="gene ID" value="EJB05_02646"/>
</dbReference>
<accession>A0A5J9WTS6</accession>
<dbReference type="OrthoDB" id="777694at2759"/>
<feature type="compositionally biased region" description="Basic and acidic residues" evidence="1">
    <location>
        <begin position="88"/>
        <end position="227"/>
    </location>
</feature>
<feature type="region of interest" description="Disordered" evidence="1">
    <location>
        <begin position="1"/>
        <end position="268"/>
    </location>
</feature>
<organism evidence="3 4">
    <name type="scientific">Eragrostis curvula</name>
    <name type="common">weeping love grass</name>
    <dbReference type="NCBI Taxonomy" id="38414"/>
    <lineage>
        <taxon>Eukaryota</taxon>
        <taxon>Viridiplantae</taxon>
        <taxon>Streptophyta</taxon>
        <taxon>Embryophyta</taxon>
        <taxon>Tracheophyta</taxon>
        <taxon>Spermatophyta</taxon>
        <taxon>Magnoliopsida</taxon>
        <taxon>Liliopsida</taxon>
        <taxon>Poales</taxon>
        <taxon>Poaceae</taxon>
        <taxon>PACMAD clade</taxon>
        <taxon>Chloridoideae</taxon>
        <taxon>Eragrostideae</taxon>
        <taxon>Eragrostidinae</taxon>
        <taxon>Eragrostis</taxon>
    </lineage>
</organism>
<proteinExistence type="predicted"/>
<feature type="compositionally biased region" description="Basic residues" evidence="1">
    <location>
        <begin position="58"/>
        <end position="67"/>
    </location>
</feature>
<dbReference type="EMBL" id="RWGY01000002">
    <property type="protein sequence ID" value="TVU51235.1"/>
    <property type="molecule type" value="Genomic_DNA"/>
</dbReference>
<keyword evidence="4" id="KW-1185">Reference proteome</keyword>
<dbReference type="Pfam" id="PF03468">
    <property type="entry name" value="XS"/>
    <property type="match status" value="1"/>
</dbReference>
<evidence type="ECO:0000313" key="3">
    <source>
        <dbReference type="EMBL" id="TVU51235.1"/>
    </source>
</evidence>
<dbReference type="GO" id="GO:0031047">
    <property type="term" value="P:regulatory ncRNA-mediated gene silencing"/>
    <property type="evidence" value="ECO:0007669"/>
    <property type="project" value="InterPro"/>
</dbReference>
<dbReference type="Gene3D" id="3.30.70.2890">
    <property type="entry name" value="XS domain"/>
    <property type="match status" value="1"/>
</dbReference>
<feature type="region of interest" description="Disordered" evidence="1">
    <location>
        <begin position="468"/>
        <end position="490"/>
    </location>
</feature>
<dbReference type="Proteomes" id="UP000324897">
    <property type="component" value="Chromosome 6"/>
</dbReference>
<evidence type="ECO:0000313" key="4">
    <source>
        <dbReference type="Proteomes" id="UP000324897"/>
    </source>
</evidence>
<dbReference type="InterPro" id="IPR038588">
    <property type="entry name" value="XS_domain_sf"/>
</dbReference>
<reference evidence="3 4" key="1">
    <citation type="journal article" date="2019" name="Sci. Rep.">
        <title>A high-quality genome of Eragrostis curvula grass provides insights into Poaceae evolution and supports new strategies to enhance forage quality.</title>
        <authorList>
            <person name="Carballo J."/>
            <person name="Santos B.A.C.M."/>
            <person name="Zappacosta D."/>
            <person name="Garbus I."/>
            <person name="Selva J.P."/>
            <person name="Gallo C.A."/>
            <person name="Diaz A."/>
            <person name="Albertini E."/>
            <person name="Caccamo M."/>
            <person name="Echenique V."/>
        </authorList>
    </citation>
    <scope>NUCLEOTIDE SEQUENCE [LARGE SCALE GENOMIC DNA]</scope>
    <source>
        <strain evidence="4">cv. Victoria</strain>
        <tissue evidence="3">Leaf</tissue>
    </source>
</reference>
<feature type="compositionally biased region" description="Basic and acidic residues" evidence="1">
    <location>
        <begin position="396"/>
        <end position="407"/>
    </location>
</feature>
<feature type="region of interest" description="Disordered" evidence="1">
    <location>
        <begin position="345"/>
        <end position="417"/>
    </location>
</feature>
<evidence type="ECO:0000259" key="2">
    <source>
        <dbReference type="Pfam" id="PF03468"/>
    </source>
</evidence>
<sequence length="1107" mass="124499">MRGGGGGGRRGGRGRGGGGSGGGGYGRSDARRPGGAAFRDDRDRRERRPDYSPGRRSPSPRRPARRPPRGDDDDRDVIRSNRGPTRGGRVDYGGDRDRSRGGDPPLSRRDLGYNNRHDEPGRGRREDYGSDRDLPRRREDYGRDRDLPGGGLREEYAVDRDRDLRPNGRREDYGGGRDGRREDYRRNLDPPREGGREDFSRNLDPPRDYERVPYREERDRYEHRDRGANGTYNSPPAYMLTDDPSDLNRPPLRSERKESYYIGGPGGRSIDKERELLGADGMTLRISATESGRTSALYQDRGSPPSRAALSRPPPVYPSVPPETGFLTGGSAMKAGDGFGPESTRFLHDDGKYGKQVRDPYDERGRGTGRHYSGGRDVPLEEDGGTDWRYPPADMPIHRDRETDRHYSSRGMPGSDLVPCTQLKQIGDSSPSLLAKDRPYRMHSEPHFEPSSNVREMNGFVMPSNDSLGHGSGRAHRFSESPFEHGSGHSDEALLDINRQEHSQLALRAEPMEFDGHPYATRDPILDTYLASEDLRGNVPQNPRLLSGSGSLTGLRDERINHHSRLSHRMSDDEDSYKAILHDSDHNLQNSDGVHASVPYPPARGGNGRYSHSPRLEPIGSPRRPARQHEFASFEDVHGLSDQEVSPMISRKRYRSPAYPDYAMDMPLAEDRFTRQGYNSDDMDACDLSPRRMSRHYNMIDEDEYDARYSMLNNRGVFSRLALPDEISGEWTHAEQESHPHSNTLTYGHSKHKPLSQRLSRPFGHLQFGESSIHGRGRGLSKSGKKRMRGSLHQFHGGYSSPRDQFIRPNKFSKSPEDDLKQSEMNHEDAPECEDLPVQKDPPEGSEEFAKQVDEAFLKYSKILNESPDKQKKFRDASKGSLSCCVCGSVARKFPDIDALISHAYDTCKAGLKTKHLGFHKALCVLMGWNWHVAPDTSKSHHSFPAEEVNAMKRDLMLWPPVVVIHNSSIAIKTKDTEANIVSKEEIEGLLADIGIPREKVKICDGRPANQSVFVVKFQPTISGFQEAMRIHDHFSARNHGKEDFHQMRGGKGKQAAPVDNLEELLYAHIAVAEDLGCLDEETKRRCFIRSKMDIEAKANATLNLEP</sequence>
<evidence type="ECO:0000256" key="1">
    <source>
        <dbReference type="SAM" id="MobiDB-lite"/>
    </source>
</evidence>
<feature type="region of interest" description="Disordered" evidence="1">
    <location>
        <begin position="290"/>
        <end position="316"/>
    </location>
</feature>
<feature type="compositionally biased region" description="Basic and acidic residues" evidence="1">
    <location>
        <begin position="345"/>
        <end position="366"/>
    </location>
</feature>
<dbReference type="InterPro" id="IPR005380">
    <property type="entry name" value="XS_domain"/>
</dbReference>
<dbReference type="PANTHER" id="PTHR46619:SF2">
    <property type="entry name" value="XS DOMAIN PROTEIN"/>
    <property type="match status" value="1"/>
</dbReference>
<feature type="compositionally biased region" description="Basic and acidic residues" evidence="1">
    <location>
        <begin position="68"/>
        <end position="79"/>
    </location>
</feature>
<feature type="compositionally biased region" description="Basic and acidic residues" evidence="1">
    <location>
        <begin position="814"/>
        <end position="830"/>
    </location>
</feature>
<gene>
    <name evidence="3" type="ORF">EJB05_02646</name>
</gene>
<feature type="compositionally biased region" description="Gly residues" evidence="1">
    <location>
        <begin position="1"/>
        <end position="26"/>
    </location>
</feature>